<dbReference type="Proteomes" id="UP000283426">
    <property type="component" value="Unassembled WGS sequence"/>
</dbReference>
<dbReference type="InterPro" id="IPR039425">
    <property type="entry name" value="RNA_pol_sigma-70-like"/>
</dbReference>
<dbReference type="InterPro" id="IPR013325">
    <property type="entry name" value="RNA_pol_sigma_r2"/>
</dbReference>
<accession>A0A412WLM2</accession>
<evidence type="ECO:0000256" key="2">
    <source>
        <dbReference type="ARBA" id="ARBA00023015"/>
    </source>
</evidence>
<dbReference type="Pfam" id="PF08281">
    <property type="entry name" value="Sigma70_r4_2"/>
    <property type="match status" value="1"/>
</dbReference>
<organism evidence="7 8">
    <name type="scientific">Odoribacter splanchnicus</name>
    <dbReference type="NCBI Taxonomy" id="28118"/>
    <lineage>
        <taxon>Bacteria</taxon>
        <taxon>Pseudomonadati</taxon>
        <taxon>Bacteroidota</taxon>
        <taxon>Bacteroidia</taxon>
        <taxon>Bacteroidales</taxon>
        <taxon>Odoribacteraceae</taxon>
        <taxon>Odoribacter</taxon>
    </lineage>
</organism>
<dbReference type="InterPro" id="IPR014327">
    <property type="entry name" value="RNA_pol_sigma70_bacteroid"/>
</dbReference>
<comment type="similarity">
    <text evidence="1">Belongs to the sigma-70 factor family. ECF subfamily.</text>
</comment>
<dbReference type="RefSeq" id="WP_147348219.1">
    <property type="nucleotide sequence ID" value="NZ_QRYW01000010.1"/>
</dbReference>
<dbReference type="SUPFAM" id="SSF88946">
    <property type="entry name" value="Sigma2 domain of RNA polymerase sigma factors"/>
    <property type="match status" value="1"/>
</dbReference>
<name>A0A412WLM2_9BACT</name>
<dbReference type="InterPro" id="IPR014284">
    <property type="entry name" value="RNA_pol_sigma-70_dom"/>
</dbReference>
<gene>
    <name evidence="7" type="ORF">DWW24_06225</name>
</gene>
<dbReference type="PANTHER" id="PTHR43133:SF46">
    <property type="entry name" value="RNA POLYMERASE SIGMA-70 FACTOR ECF SUBFAMILY"/>
    <property type="match status" value="1"/>
</dbReference>
<evidence type="ECO:0000256" key="4">
    <source>
        <dbReference type="ARBA" id="ARBA00023163"/>
    </source>
</evidence>
<dbReference type="InterPro" id="IPR007627">
    <property type="entry name" value="RNA_pol_sigma70_r2"/>
</dbReference>
<dbReference type="GO" id="GO:0003677">
    <property type="term" value="F:DNA binding"/>
    <property type="evidence" value="ECO:0007669"/>
    <property type="project" value="InterPro"/>
</dbReference>
<dbReference type="EMBL" id="QRYW01000010">
    <property type="protein sequence ID" value="RGV28115.1"/>
    <property type="molecule type" value="Genomic_DNA"/>
</dbReference>
<evidence type="ECO:0000313" key="8">
    <source>
        <dbReference type="Proteomes" id="UP000283426"/>
    </source>
</evidence>
<dbReference type="GO" id="GO:0016987">
    <property type="term" value="F:sigma factor activity"/>
    <property type="evidence" value="ECO:0007669"/>
    <property type="project" value="UniProtKB-KW"/>
</dbReference>
<dbReference type="NCBIfam" id="TIGR02937">
    <property type="entry name" value="sigma70-ECF"/>
    <property type="match status" value="1"/>
</dbReference>
<reference evidence="7 8" key="1">
    <citation type="submission" date="2018-08" db="EMBL/GenBank/DDBJ databases">
        <title>A genome reference for cultivated species of the human gut microbiota.</title>
        <authorList>
            <person name="Zou Y."/>
            <person name="Xue W."/>
            <person name="Luo G."/>
        </authorList>
    </citation>
    <scope>NUCLEOTIDE SEQUENCE [LARGE SCALE GENOMIC DNA]</scope>
    <source>
        <strain evidence="7 8">AF14-6AC</strain>
    </source>
</reference>
<dbReference type="Gene3D" id="1.10.10.10">
    <property type="entry name" value="Winged helix-like DNA-binding domain superfamily/Winged helix DNA-binding domain"/>
    <property type="match status" value="1"/>
</dbReference>
<keyword evidence="2" id="KW-0805">Transcription regulation</keyword>
<dbReference type="InterPro" id="IPR036388">
    <property type="entry name" value="WH-like_DNA-bd_sf"/>
</dbReference>
<feature type="domain" description="RNA polymerase sigma factor 70 region 4 type 2" evidence="6">
    <location>
        <begin position="120"/>
        <end position="171"/>
    </location>
</feature>
<dbReference type="InterPro" id="IPR013249">
    <property type="entry name" value="RNA_pol_sigma70_r4_t2"/>
</dbReference>
<keyword evidence="3" id="KW-0731">Sigma factor</keyword>
<evidence type="ECO:0000259" key="6">
    <source>
        <dbReference type="Pfam" id="PF08281"/>
    </source>
</evidence>
<comment type="caution">
    <text evidence="7">The sequence shown here is derived from an EMBL/GenBank/DDBJ whole genome shotgun (WGS) entry which is preliminary data.</text>
</comment>
<dbReference type="InterPro" id="IPR013324">
    <property type="entry name" value="RNA_pol_sigma_r3/r4-like"/>
</dbReference>
<evidence type="ECO:0000259" key="5">
    <source>
        <dbReference type="Pfam" id="PF04542"/>
    </source>
</evidence>
<evidence type="ECO:0000256" key="3">
    <source>
        <dbReference type="ARBA" id="ARBA00023082"/>
    </source>
</evidence>
<dbReference type="Gene3D" id="1.10.1740.10">
    <property type="match status" value="1"/>
</dbReference>
<dbReference type="NCBIfam" id="TIGR02985">
    <property type="entry name" value="Sig70_bacteroi1"/>
    <property type="match status" value="1"/>
</dbReference>
<dbReference type="SUPFAM" id="SSF88659">
    <property type="entry name" value="Sigma3 and sigma4 domains of RNA polymerase sigma factors"/>
    <property type="match status" value="1"/>
</dbReference>
<evidence type="ECO:0000256" key="1">
    <source>
        <dbReference type="ARBA" id="ARBA00010641"/>
    </source>
</evidence>
<feature type="domain" description="RNA polymerase sigma-70 region 2" evidence="5">
    <location>
        <begin position="23"/>
        <end position="89"/>
    </location>
</feature>
<sequence>MLPETKELIQGINQKDEKAWKVLFKSFYAPLCHYSSRILADEQVVPDIVQNTLVNLWNSSVRFENGKALTVYLYRAVWNNALKYLRDRNVEEERLKYWFEEEGEMSEENFYSVVREELFRKLRELIDRLPEERKKIMLMSLEGKSGEEIACDLNITIHTVKQQKYRAYKFLREQLGQYTSLLFIFFFR</sequence>
<dbReference type="GO" id="GO:0006352">
    <property type="term" value="P:DNA-templated transcription initiation"/>
    <property type="evidence" value="ECO:0007669"/>
    <property type="project" value="InterPro"/>
</dbReference>
<protein>
    <submittedName>
        <fullName evidence="7">RNA polymerase sigma-70 factor</fullName>
    </submittedName>
</protein>
<proteinExistence type="inferred from homology"/>
<keyword evidence="4" id="KW-0804">Transcription</keyword>
<dbReference type="Pfam" id="PF04542">
    <property type="entry name" value="Sigma70_r2"/>
    <property type="match status" value="1"/>
</dbReference>
<dbReference type="AlphaFoldDB" id="A0A412WLM2"/>
<evidence type="ECO:0000313" key="7">
    <source>
        <dbReference type="EMBL" id="RGV28115.1"/>
    </source>
</evidence>
<dbReference type="PANTHER" id="PTHR43133">
    <property type="entry name" value="RNA POLYMERASE ECF-TYPE SIGMA FACTO"/>
    <property type="match status" value="1"/>
</dbReference>